<evidence type="ECO:0000259" key="2">
    <source>
        <dbReference type="Pfam" id="PF01433"/>
    </source>
</evidence>
<sequence length="615" mass="70611">MKKTTFFFIWTLILTGFGPLSHAQSNRWQQSINYQIEVDMDVSSNRYQGRQTIAYSNHSPDTLTKVFFHLFYNAFQPNSMMDERSRTIADPDRRVGDRIVNLGPEEIGYMRVKSLLMNGKKVVMEEVGTVLEVTLPEPILPNSTAIFNSEFEAQVPLQVRRAGRDNAEGVRYSMAQWYPKMANYDEQGWHANPYIGREFYGTWGNFDVKITIDREYVLGGTGYLQNADEIGHGYQEDGKNTSPSKAAKLTWHFYAPQVHDFMWAADPDFTHDKITMENGITIHHLYIKNSKTENNWSKLKEFTPRAMEYFSENYGQYPYQQFSVIQGGDGGMEYPMSTLITGQRSLGSLVGVMVHELAHSWFQGVLGSNESLYPWMDEGFTTFASNWCMAAIFTEEPSGFPQRGAYVSYERLAKSGLEEPMATHADHFHTNTAYGAAAYSKGALFLSQMGYIIGEDIRDQAMLRYWEEWKFKHPNANDITRVMEKASGLELDWFKEYWVYTTKTIDYAIAGVEETNGKTKITLQRKGLMPMPIDLLIKYADGNQESVYLPLTIMRGIKAEEEGFAKRILTQRWPWTHTNAEILLDQPISAIQSIIIDPSQRLADINREDNEWVKE</sequence>
<dbReference type="InterPro" id="IPR034015">
    <property type="entry name" value="M1_LTA4H"/>
</dbReference>
<dbReference type="CDD" id="cd09604">
    <property type="entry name" value="M1_APN_like"/>
    <property type="match status" value="1"/>
</dbReference>
<dbReference type="InterPro" id="IPR027268">
    <property type="entry name" value="Peptidase_M4/M1_CTD_sf"/>
</dbReference>
<accession>A0ABX0H4E9</accession>
<dbReference type="InterPro" id="IPR014782">
    <property type="entry name" value="Peptidase_M1_dom"/>
</dbReference>
<gene>
    <name evidence="3" type="ORF">G9Q97_07795</name>
</gene>
<feature type="chain" id="PRO_5045774766" evidence="1">
    <location>
        <begin position="24"/>
        <end position="615"/>
    </location>
</feature>
<dbReference type="EMBL" id="JAANYN010000002">
    <property type="protein sequence ID" value="NHE56714.1"/>
    <property type="molecule type" value="Genomic_DNA"/>
</dbReference>
<dbReference type="RefSeq" id="WP_166144983.1">
    <property type="nucleotide sequence ID" value="NZ_JAANYN010000002.1"/>
</dbReference>
<keyword evidence="1" id="KW-0732">Signal</keyword>
<comment type="caution">
    <text evidence="3">The sequence shown here is derived from an EMBL/GenBank/DDBJ whole genome shotgun (WGS) entry which is preliminary data.</text>
</comment>
<dbReference type="Gene3D" id="1.10.390.10">
    <property type="entry name" value="Neutral Protease Domain 2"/>
    <property type="match status" value="1"/>
</dbReference>
<feature type="domain" description="Peptidase M1 membrane alanine aminopeptidase" evidence="2">
    <location>
        <begin position="346"/>
        <end position="498"/>
    </location>
</feature>
<evidence type="ECO:0000256" key="1">
    <source>
        <dbReference type="SAM" id="SignalP"/>
    </source>
</evidence>
<keyword evidence="4" id="KW-1185">Reference proteome</keyword>
<dbReference type="PANTHER" id="PTHR45726:SF3">
    <property type="entry name" value="LEUKOTRIENE A-4 HYDROLASE"/>
    <property type="match status" value="1"/>
</dbReference>
<evidence type="ECO:0000313" key="3">
    <source>
        <dbReference type="EMBL" id="NHE56714.1"/>
    </source>
</evidence>
<evidence type="ECO:0000313" key="4">
    <source>
        <dbReference type="Proteomes" id="UP000649799"/>
    </source>
</evidence>
<reference evidence="3 4" key="1">
    <citation type="submission" date="2020-03" db="EMBL/GenBank/DDBJ databases">
        <title>Cyclobacterium plantarum sp. nov., a marine bacterium isolated from a coastal-marine wetland.</title>
        <authorList>
            <person name="Sanchez-Porro C."/>
            <person name="Ventosa A."/>
            <person name="Amoozegar M."/>
        </authorList>
    </citation>
    <scope>NUCLEOTIDE SEQUENCE [LARGE SCALE GENOMIC DNA]</scope>
    <source>
        <strain evidence="3 4">GBPx2</strain>
    </source>
</reference>
<dbReference type="SUPFAM" id="SSF55486">
    <property type="entry name" value="Metalloproteases ('zincins'), catalytic domain"/>
    <property type="match status" value="1"/>
</dbReference>
<organism evidence="3 4">
    <name type="scientific">Cyclobacterium plantarum</name>
    <dbReference type="NCBI Taxonomy" id="2716263"/>
    <lineage>
        <taxon>Bacteria</taxon>
        <taxon>Pseudomonadati</taxon>
        <taxon>Bacteroidota</taxon>
        <taxon>Cytophagia</taxon>
        <taxon>Cytophagales</taxon>
        <taxon>Cyclobacteriaceae</taxon>
        <taxon>Cyclobacterium</taxon>
    </lineage>
</organism>
<dbReference type="Pfam" id="PF01433">
    <property type="entry name" value="Peptidase_M1"/>
    <property type="match status" value="1"/>
</dbReference>
<proteinExistence type="predicted"/>
<dbReference type="Proteomes" id="UP000649799">
    <property type="component" value="Unassembled WGS sequence"/>
</dbReference>
<feature type="signal peptide" evidence="1">
    <location>
        <begin position="1"/>
        <end position="23"/>
    </location>
</feature>
<protein>
    <submittedName>
        <fullName evidence="3">M1 family metallopeptidase</fullName>
    </submittedName>
</protein>
<dbReference type="PANTHER" id="PTHR45726">
    <property type="entry name" value="LEUKOTRIENE A-4 HYDROLASE"/>
    <property type="match status" value="1"/>
</dbReference>
<name>A0ABX0H4E9_9BACT</name>